<evidence type="ECO:0000256" key="3">
    <source>
        <dbReference type="ARBA" id="ARBA00022448"/>
    </source>
</evidence>
<dbReference type="EMBL" id="BAAAHQ010000010">
    <property type="protein sequence ID" value="GAA0924493.1"/>
    <property type="molecule type" value="Genomic_DNA"/>
</dbReference>
<comment type="similarity">
    <text evidence="2">Belongs to the bacterial solute-binding protein 8 family.</text>
</comment>
<dbReference type="RefSeq" id="WP_343949980.1">
    <property type="nucleotide sequence ID" value="NZ_BAAAHQ010000010.1"/>
</dbReference>
<keyword evidence="4" id="KW-0732">Signal</keyword>
<organism evidence="6 7">
    <name type="scientific">Nonomuraea longicatena</name>
    <dbReference type="NCBI Taxonomy" id="83682"/>
    <lineage>
        <taxon>Bacteria</taxon>
        <taxon>Bacillati</taxon>
        <taxon>Actinomycetota</taxon>
        <taxon>Actinomycetes</taxon>
        <taxon>Streptosporangiales</taxon>
        <taxon>Streptosporangiaceae</taxon>
        <taxon>Nonomuraea</taxon>
    </lineage>
</organism>
<comment type="subcellular location">
    <subcellularLocation>
        <location evidence="1">Cell envelope</location>
    </subcellularLocation>
</comment>
<gene>
    <name evidence="6" type="ORF">GCM10009560_25220</name>
</gene>
<accession>A0ABP3ZPG6</accession>
<feature type="domain" description="Fe/B12 periplasmic-binding" evidence="5">
    <location>
        <begin position="57"/>
        <end position="328"/>
    </location>
</feature>
<keyword evidence="3" id="KW-0813">Transport</keyword>
<keyword evidence="7" id="KW-1185">Reference proteome</keyword>
<dbReference type="PANTHER" id="PTHR30532">
    <property type="entry name" value="IRON III DICITRATE-BINDING PERIPLASMIC PROTEIN"/>
    <property type="match status" value="1"/>
</dbReference>
<name>A0ABP3ZPG6_9ACTN</name>
<evidence type="ECO:0000313" key="7">
    <source>
        <dbReference type="Proteomes" id="UP001501578"/>
    </source>
</evidence>
<dbReference type="PROSITE" id="PS51257">
    <property type="entry name" value="PROKAR_LIPOPROTEIN"/>
    <property type="match status" value="1"/>
</dbReference>
<dbReference type="PANTHER" id="PTHR30532:SF24">
    <property type="entry name" value="FERRIC ENTEROBACTIN-BINDING PERIPLASMIC PROTEIN FEPB"/>
    <property type="match status" value="1"/>
</dbReference>
<dbReference type="Proteomes" id="UP001501578">
    <property type="component" value="Unassembled WGS sequence"/>
</dbReference>
<dbReference type="Gene3D" id="3.40.50.1980">
    <property type="entry name" value="Nitrogenase molybdenum iron protein domain"/>
    <property type="match status" value="2"/>
</dbReference>
<dbReference type="SUPFAM" id="SSF53807">
    <property type="entry name" value="Helical backbone' metal receptor"/>
    <property type="match status" value="1"/>
</dbReference>
<dbReference type="PROSITE" id="PS50983">
    <property type="entry name" value="FE_B12_PBP"/>
    <property type="match status" value="1"/>
</dbReference>
<dbReference type="Pfam" id="PF01497">
    <property type="entry name" value="Peripla_BP_2"/>
    <property type="match status" value="1"/>
</dbReference>
<evidence type="ECO:0000256" key="4">
    <source>
        <dbReference type="ARBA" id="ARBA00022729"/>
    </source>
</evidence>
<proteinExistence type="inferred from homology"/>
<dbReference type="InterPro" id="IPR002491">
    <property type="entry name" value="ABC_transptr_periplasmic_BD"/>
</dbReference>
<evidence type="ECO:0000256" key="2">
    <source>
        <dbReference type="ARBA" id="ARBA00008814"/>
    </source>
</evidence>
<evidence type="ECO:0000259" key="5">
    <source>
        <dbReference type="PROSITE" id="PS50983"/>
    </source>
</evidence>
<reference evidence="7" key="1">
    <citation type="journal article" date="2019" name="Int. J. Syst. Evol. Microbiol.">
        <title>The Global Catalogue of Microorganisms (GCM) 10K type strain sequencing project: providing services to taxonomists for standard genome sequencing and annotation.</title>
        <authorList>
            <consortium name="The Broad Institute Genomics Platform"/>
            <consortium name="The Broad Institute Genome Sequencing Center for Infectious Disease"/>
            <person name="Wu L."/>
            <person name="Ma J."/>
        </authorList>
    </citation>
    <scope>NUCLEOTIDE SEQUENCE [LARGE SCALE GENOMIC DNA]</scope>
    <source>
        <strain evidence="7">JCM 11136</strain>
    </source>
</reference>
<comment type="caution">
    <text evidence="6">The sequence shown here is derived from an EMBL/GenBank/DDBJ whole genome shotgun (WGS) entry which is preliminary data.</text>
</comment>
<sequence>MTRRDALRLAGIGGLSLALTGCGSAGEAPAASAGGSFPVTLEGAQGSAVLNAAPARIVSVGLYRDIDAAVALGLVPLATPDLSGFMEGGISPWVSRELPGAKPELLAVTDGLPFEKIAALAPDLILATDHSGLAENYAALSRIAPTLSTASGYNRDPWQVTTTRVGTALGVKSRAETLVSQVEGAILAAKAANPGFAGRTFTIGPVTAEGVINTVNSPTDASALFMSQLGLTLSPKVADLPKGNFPGRATVSPELIEAIDADVVILTFNTPQARSRLEANELFRRIPAVRRGSYIALDLPTAIAMAFPSALSIPYGLERSVPRIAAALKA</sequence>
<protein>
    <submittedName>
        <fullName evidence="6">Iron-siderophore ABC transporter substrate-binding protein</fullName>
    </submittedName>
</protein>
<dbReference type="InterPro" id="IPR051313">
    <property type="entry name" value="Bact_iron-sidero_bind"/>
</dbReference>
<dbReference type="InterPro" id="IPR006311">
    <property type="entry name" value="TAT_signal"/>
</dbReference>
<evidence type="ECO:0000313" key="6">
    <source>
        <dbReference type="EMBL" id="GAA0924493.1"/>
    </source>
</evidence>
<dbReference type="PROSITE" id="PS51318">
    <property type="entry name" value="TAT"/>
    <property type="match status" value="1"/>
</dbReference>
<evidence type="ECO:0000256" key="1">
    <source>
        <dbReference type="ARBA" id="ARBA00004196"/>
    </source>
</evidence>